<organism evidence="1 2">
    <name type="scientific">Segniliparus rugosus (strain ATCC BAA-974 / DSM 45345 / CCUG 50838 / CIP 108380 / JCM 13579 / CDC 945)</name>
    <dbReference type="NCBI Taxonomy" id="679197"/>
    <lineage>
        <taxon>Bacteria</taxon>
        <taxon>Bacillati</taxon>
        <taxon>Actinomycetota</taxon>
        <taxon>Actinomycetes</taxon>
        <taxon>Mycobacteriales</taxon>
        <taxon>Segniliparaceae</taxon>
        <taxon>Segniliparus</taxon>
    </lineage>
</organism>
<evidence type="ECO:0000313" key="1">
    <source>
        <dbReference type="EMBL" id="EFV14714.2"/>
    </source>
</evidence>
<evidence type="ECO:0000313" key="2">
    <source>
        <dbReference type="Proteomes" id="UP000004816"/>
    </source>
</evidence>
<comment type="caution">
    <text evidence="1">The sequence shown here is derived from an EMBL/GenBank/DDBJ whole genome shotgun (WGS) entry which is preliminary data.</text>
</comment>
<reference evidence="1 2" key="1">
    <citation type="journal article" date="2011" name="Stand. Genomic Sci.">
        <title>High quality draft genome sequence of Segniliparus rugosus CDC 945(T)= (ATCC BAA-974(T)).</title>
        <authorList>
            <person name="Earl A.M."/>
            <person name="Desjardins C.A."/>
            <person name="Fitzgerald M.G."/>
            <person name="Arachchi H.M."/>
            <person name="Zeng Q."/>
            <person name="Mehta T."/>
            <person name="Griggs A."/>
            <person name="Birren B.W."/>
            <person name="Toney N.C."/>
            <person name="Carr J."/>
            <person name="Posey J."/>
            <person name="Butler W.R."/>
        </authorList>
    </citation>
    <scope>NUCLEOTIDE SEQUENCE [LARGE SCALE GENOMIC DNA]</scope>
    <source>
        <strain evidence="2">ATCC BAA-974 / DSM 45345 / CCUG 50838 / CIP 108380 / JCM 13579 / CDC 945</strain>
    </source>
</reference>
<keyword evidence="2" id="KW-1185">Reference proteome</keyword>
<sequence length="241" mass="26265">MTEVERQNIKQQDEPQSFINTLSMPEALAHRALSSLRAEFERTGWAQPLAVAVVRVEHGLLMVYATADGASIWPSRVQLPEDMTPLADLVDVPPVLWGSTDPAVKLICLAHAGLRIEALLGNSEGTALVVQTAEQHAELQATGDVLPAVRSRSEGSDIEPSDVTRAERLVWDAPRVLDPEEAGKRLRALRWTDSQPAAYEAAHGDWVIAEIASSLANQNLASAIYLADQAFVQLHDNENPN</sequence>
<protein>
    <submittedName>
        <fullName evidence="1">Uncharacterized protein</fullName>
    </submittedName>
</protein>
<accession>E5XLN6</accession>
<gene>
    <name evidence="1" type="ORF">HMPREF9336_00405</name>
</gene>
<dbReference type="AlphaFoldDB" id="E5XLN6"/>
<dbReference type="HOGENOM" id="CLU_1151176_0_0_11"/>
<dbReference type="Proteomes" id="UP000004816">
    <property type="component" value="Unassembled WGS sequence"/>
</dbReference>
<dbReference type="EMBL" id="ACZI02000003">
    <property type="protein sequence ID" value="EFV14714.2"/>
    <property type="molecule type" value="Genomic_DNA"/>
</dbReference>
<proteinExistence type="predicted"/>
<dbReference type="STRING" id="679197.HMPREF9336_00405"/>
<name>E5XLN6_SEGRC</name>